<protein>
    <submittedName>
        <fullName evidence="9">Zinc finger protein 569</fullName>
    </submittedName>
</protein>
<dbReference type="InterPro" id="IPR013087">
    <property type="entry name" value="Znf_C2H2_type"/>
</dbReference>
<keyword evidence="10" id="KW-1185">Reference proteome</keyword>
<evidence type="ECO:0000256" key="7">
    <source>
        <dbReference type="PROSITE-ProRule" id="PRU00042"/>
    </source>
</evidence>
<feature type="domain" description="C2H2-type" evidence="8">
    <location>
        <begin position="67"/>
        <end position="94"/>
    </location>
</feature>
<name>A0AAV3YDM7_9GAST</name>
<dbReference type="GO" id="GO:0000978">
    <property type="term" value="F:RNA polymerase II cis-regulatory region sequence-specific DNA binding"/>
    <property type="evidence" value="ECO:0007669"/>
    <property type="project" value="TreeGrafter"/>
</dbReference>
<gene>
    <name evidence="9" type="ORF">PoB_000708800</name>
</gene>
<dbReference type="Pfam" id="PF00096">
    <property type="entry name" value="zf-C2H2"/>
    <property type="match status" value="1"/>
</dbReference>
<evidence type="ECO:0000256" key="2">
    <source>
        <dbReference type="ARBA" id="ARBA00022723"/>
    </source>
</evidence>
<sequence length="151" mass="16915">MQTQGFKSHQVDLQNSITCGIGGSESGDGNANEPKANIQCNVCGAEMFSLRMYRTHVSLQHPHLLAFTCPVCGKGMQTKSSLTLHMASHGTRKFVCHVCDFKFKLKHHLRDHLLNRHSLFYCLGCSGSFPAGYEADQHVLHCMALKRRKLR</sequence>
<evidence type="ECO:0000256" key="4">
    <source>
        <dbReference type="ARBA" id="ARBA00022771"/>
    </source>
</evidence>
<dbReference type="GO" id="GO:0000981">
    <property type="term" value="F:DNA-binding transcription factor activity, RNA polymerase II-specific"/>
    <property type="evidence" value="ECO:0007669"/>
    <property type="project" value="TreeGrafter"/>
</dbReference>
<dbReference type="AlphaFoldDB" id="A0AAV3YDM7"/>
<dbReference type="SMART" id="SM00355">
    <property type="entry name" value="ZnF_C2H2"/>
    <property type="match status" value="3"/>
</dbReference>
<keyword evidence="5" id="KW-0862">Zinc</keyword>
<organism evidence="9 10">
    <name type="scientific">Plakobranchus ocellatus</name>
    <dbReference type="NCBI Taxonomy" id="259542"/>
    <lineage>
        <taxon>Eukaryota</taxon>
        <taxon>Metazoa</taxon>
        <taxon>Spiralia</taxon>
        <taxon>Lophotrochozoa</taxon>
        <taxon>Mollusca</taxon>
        <taxon>Gastropoda</taxon>
        <taxon>Heterobranchia</taxon>
        <taxon>Euthyneura</taxon>
        <taxon>Panpulmonata</taxon>
        <taxon>Sacoglossa</taxon>
        <taxon>Placobranchoidea</taxon>
        <taxon>Plakobranchidae</taxon>
        <taxon>Plakobranchus</taxon>
    </lineage>
</organism>
<reference evidence="9 10" key="1">
    <citation type="journal article" date="2021" name="Elife">
        <title>Chloroplast acquisition without the gene transfer in kleptoplastic sea slugs, Plakobranchus ocellatus.</title>
        <authorList>
            <person name="Maeda T."/>
            <person name="Takahashi S."/>
            <person name="Yoshida T."/>
            <person name="Shimamura S."/>
            <person name="Takaki Y."/>
            <person name="Nagai Y."/>
            <person name="Toyoda A."/>
            <person name="Suzuki Y."/>
            <person name="Arimoto A."/>
            <person name="Ishii H."/>
            <person name="Satoh N."/>
            <person name="Nishiyama T."/>
            <person name="Hasebe M."/>
            <person name="Maruyama T."/>
            <person name="Minagawa J."/>
            <person name="Obokata J."/>
            <person name="Shigenobu S."/>
        </authorList>
    </citation>
    <scope>NUCLEOTIDE SEQUENCE [LARGE SCALE GENOMIC DNA]</scope>
</reference>
<dbReference type="EMBL" id="BLXT01000825">
    <property type="protein sequence ID" value="GFN80582.1"/>
    <property type="molecule type" value="Genomic_DNA"/>
</dbReference>
<evidence type="ECO:0000256" key="1">
    <source>
        <dbReference type="ARBA" id="ARBA00004123"/>
    </source>
</evidence>
<comment type="caution">
    <text evidence="9">The sequence shown here is derived from an EMBL/GenBank/DDBJ whole genome shotgun (WGS) entry which is preliminary data.</text>
</comment>
<keyword evidence="2" id="KW-0479">Metal-binding</keyword>
<dbReference type="Proteomes" id="UP000735302">
    <property type="component" value="Unassembled WGS sequence"/>
</dbReference>
<dbReference type="PANTHER" id="PTHR24388">
    <property type="entry name" value="ZINC FINGER PROTEIN"/>
    <property type="match status" value="1"/>
</dbReference>
<dbReference type="GO" id="GO:0005634">
    <property type="term" value="C:nucleus"/>
    <property type="evidence" value="ECO:0007669"/>
    <property type="project" value="UniProtKB-SubCell"/>
</dbReference>
<evidence type="ECO:0000256" key="3">
    <source>
        <dbReference type="ARBA" id="ARBA00022737"/>
    </source>
</evidence>
<keyword evidence="6" id="KW-0539">Nucleus</keyword>
<dbReference type="Gene3D" id="3.30.160.60">
    <property type="entry name" value="Classic Zinc Finger"/>
    <property type="match status" value="1"/>
</dbReference>
<dbReference type="FunFam" id="3.30.160.60:FF:000446">
    <property type="entry name" value="Zinc finger protein"/>
    <property type="match status" value="1"/>
</dbReference>
<keyword evidence="3" id="KW-0677">Repeat</keyword>
<evidence type="ECO:0000256" key="6">
    <source>
        <dbReference type="ARBA" id="ARBA00023242"/>
    </source>
</evidence>
<evidence type="ECO:0000313" key="10">
    <source>
        <dbReference type="Proteomes" id="UP000735302"/>
    </source>
</evidence>
<dbReference type="SUPFAM" id="SSF57667">
    <property type="entry name" value="beta-beta-alpha zinc fingers"/>
    <property type="match status" value="1"/>
</dbReference>
<dbReference type="InterPro" id="IPR050527">
    <property type="entry name" value="Snail/Krueppel_Znf"/>
</dbReference>
<dbReference type="GO" id="GO:0008270">
    <property type="term" value="F:zinc ion binding"/>
    <property type="evidence" value="ECO:0007669"/>
    <property type="project" value="UniProtKB-KW"/>
</dbReference>
<evidence type="ECO:0000259" key="8">
    <source>
        <dbReference type="PROSITE" id="PS50157"/>
    </source>
</evidence>
<dbReference type="PANTHER" id="PTHR24388:SF54">
    <property type="entry name" value="PROTEIN ESCARGOT"/>
    <property type="match status" value="1"/>
</dbReference>
<accession>A0AAV3YDM7</accession>
<evidence type="ECO:0000256" key="5">
    <source>
        <dbReference type="ARBA" id="ARBA00022833"/>
    </source>
</evidence>
<proteinExistence type="predicted"/>
<dbReference type="InterPro" id="IPR036236">
    <property type="entry name" value="Znf_C2H2_sf"/>
</dbReference>
<dbReference type="PROSITE" id="PS00028">
    <property type="entry name" value="ZINC_FINGER_C2H2_1"/>
    <property type="match status" value="2"/>
</dbReference>
<dbReference type="PROSITE" id="PS50157">
    <property type="entry name" value="ZINC_FINGER_C2H2_2"/>
    <property type="match status" value="1"/>
</dbReference>
<comment type="subcellular location">
    <subcellularLocation>
        <location evidence="1">Nucleus</location>
    </subcellularLocation>
</comment>
<keyword evidence="4 7" id="KW-0863">Zinc-finger</keyword>
<evidence type="ECO:0000313" key="9">
    <source>
        <dbReference type="EMBL" id="GFN80582.1"/>
    </source>
</evidence>